<evidence type="ECO:0000313" key="5">
    <source>
        <dbReference type="Proteomes" id="UP001238603"/>
    </source>
</evidence>
<feature type="chain" id="PRO_5046312939" evidence="1">
    <location>
        <begin position="31"/>
        <end position="1033"/>
    </location>
</feature>
<dbReference type="InterPro" id="IPR032477">
    <property type="entry name" value="Glyco_hydro_64"/>
</dbReference>
<evidence type="ECO:0000259" key="2">
    <source>
        <dbReference type="PROSITE" id="PS52005"/>
    </source>
</evidence>
<dbReference type="InterPro" id="IPR042517">
    <property type="entry name" value="Glyco_hydro_64_N_2"/>
</dbReference>
<dbReference type="RefSeq" id="WP_285983782.1">
    <property type="nucleotide sequence ID" value="NZ_JASVDS010000005.1"/>
</dbReference>
<dbReference type="Proteomes" id="UP001238603">
    <property type="component" value="Unassembled WGS sequence"/>
</dbReference>
<keyword evidence="1" id="KW-0732">Signal</keyword>
<keyword evidence="5" id="KW-1185">Reference proteome</keyword>
<gene>
    <name evidence="4" type="ORF">QRD43_17455</name>
</gene>
<evidence type="ECO:0000256" key="1">
    <source>
        <dbReference type="SAM" id="SignalP"/>
    </source>
</evidence>
<feature type="domain" description="GH64" evidence="3">
    <location>
        <begin position="653"/>
        <end position="1033"/>
    </location>
</feature>
<accession>A0ABT7LQC5</accession>
<dbReference type="Pfam" id="PF16483">
    <property type="entry name" value="Glyco_hydro_64"/>
    <property type="match status" value="1"/>
</dbReference>
<feature type="domain" description="CBM56" evidence="2">
    <location>
        <begin position="30"/>
        <end position="118"/>
    </location>
</feature>
<dbReference type="Pfam" id="PF13290">
    <property type="entry name" value="CHB_HEX_C_1"/>
    <property type="match status" value="4"/>
</dbReference>
<dbReference type="PANTHER" id="PTHR38165:SF1">
    <property type="entry name" value="GLUCANASE B"/>
    <property type="match status" value="1"/>
</dbReference>
<dbReference type="Gene3D" id="2.60.110.10">
    <property type="entry name" value="Thaumatin"/>
    <property type="match status" value="1"/>
</dbReference>
<proteinExistence type="predicted"/>
<dbReference type="InterPro" id="IPR037176">
    <property type="entry name" value="Osmotin/thaumatin-like_sf"/>
</dbReference>
<reference evidence="4 5" key="1">
    <citation type="submission" date="2023-06" db="EMBL/GenBank/DDBJ databases">
        <title>Pelomonas sp. APW6 16S ribosomal RNA gene genome sequencing and assembly.</title>
        <authorList>
            <person name="Woo H."/>
        </authorList>
    </citation>
    <scope>NUCLEOTIDE SEQUENCE [LARGE SCALE GENOMIC DNA]</scope>
    <source>
        <strain evidence="4 5">APW6</strain>
    </source>
</reference>
<feature type="signal peptide" evidence="1">
    <location>
        <begin position="1"/>
        <end position="30"/>
    </location>
</feature>
<dbReference type="PANTHER" id="PTHR38165">
    <property type="match status" value="1"/>
</dbReference>
<dbReference type="Pfam" id="PF22184">
    <property type="entry name" value="CBM_56"/>
    <property type="match status" value="3"/>
</dbReference>
<comment type="caution">
    <text evidence="4">The sequence shown here is derived from an EMBL/GenBank/DDBJ whole genome shotgun (WGS) entry which is preliminary data.</text>
</comment>
<dbReference type="PROSITE" id="PS52006">
    <property type="entry name" value="GH64"/>
    <property type="match status" value="1"/>
</dbReference>
<dbReference type="InterPro" id="IPR059177">
    <property type="entry name" value="GH29D-like_dom"/>
</dbReference>
<sequence length="1033" mass="107046">MIHPLLGLMRRLLCAVLALSLGFLPTQAAAATTPYTVGAELSGGIATLWFKSDAGASWADAHYRLAGGAPMNVRMSYNSSAARFETTFPASAGQSLAHSFTYFTGGAAYDTAPGSLVLPGGGGGGRTPLAPTFSVPAGPYAAPLSLTISTGTSGATLRYTLDGSTPTPSSTAYTAPLSLTTSATVQAIAVLNGLSSPVSSASYTLTPGGGTGYTQGVDYAAGVATFWFARDLASTAWVDVHYDAGSGQQNVRSSYNSGAQRFEFRTALPAGATVKYSFTWFANGSGAADSPLFVLTLGGGGGGTAAAPTFSIPGGSYAGPQQVSLASSTPGAVIRYTLDGSTPTSASPVYAGPIAVSSSLTIKAYASATGMTDSPVASASYTVSTGNGGFSQGVSELGATATVWFKPAAAQRFVILHYQVGTGAQINPPMAYNPTLARYETVVSGLGTGQRLTYSFTYAPVSTAQTDTPVYSYVMGTGNGIPKPSFSPAGGSFSGPVSVSLSTLAAGGVIRYTTDGSAPNALSPQYTGPITVTTAQTLNALSELSDGSQSGIASSTYVVATPGGQVAAPVFSHAAGSYGSPIQLTLATSTTGATVRFTTDGSTPGASSEAYGGPLPLTAAATVRAIALKPGMTPSSISQASYRIGTGTGETWDGLTTFRMVNATRGKFSDAQVYWAIIGKDWHTGQFVHVNAQGQLVPMSLGDNGALMKNGLPYSNYFFTLAQQQSVTIPPINSARILFSVGSPMYIWVNADANGRIAYAGANIENPPDPNIDVTFDFGEFAILPPGSQPQGLFVNTTRVDQFGFPLQLTVTGLDGFTQTVGESLTETREELFAKFINDMPPAFHGLAQAPHAPYRIMAPAHATFQPGQAQEHYLDDYISAVWTQYAQQDLVLDLRNGWGTFRGRVSGNVMRFTDASGGVYFINGKPSTAMVMLGNGLLDDTSGGPTNAGKQLQLQAQLCAALNRRVAHLPFASWWDPAAHYPAGQAANHFARFWHEHSLNALAYGFAYDDVGARSPSVHTPSPRTVTYTIGW</sequence>
<dbReference type="InterPro" id="IPR037398">
    <property type="entry name" value="Glyco_hydro_64_fam"/>
</dbReference>
<name>A0ABT7LQC5_9BURK</name>
<dbReference type="CDD" id="cd09214">
    <property type="entry name" value="GH64-like"/>
    <property type="match status" value="1"/>
</dbReference>
<dbReference type="InterPro" id="IPR047569">
    <property type="entry name" value="CBM56"/>
</dbReference>
<evidence type="ECO:0000259" key="3">
    <source>
        <dbReference type="PROSITE" id="PS52006"/>
    </source>
</evidence>
<dbReference type="PROSITE" id="PS52005">
    <property type="entry name" value="CBM56"/>
    <property type="match status" value="2"/>
</dbReference>
<dbReference type="EMBL" id="JASVDS010000005">
    <property type="protein sequence ID" value="MDL5033701.1"/>
    <property type="molecule type" value="Genomic_DNA"/>
</dbReference>
<protein>
    <submittedName>
        <fullName evidence="4">Beta-1,3-glucanase family protein</fullName>
    </submittedName>
</protein>
<evidence type="ECO:0000313" key="4">
    <source>
        <dbReference type="EMBL" id="MDL5033701.1"/>
    </source>
</evidence>
<dbReference type="Gene3D" id="3.30.920.50">
    <property type="entry name" value="Beta-1,3-glucanase, C-terminal domain"/>
    <property type="match status" value="1"/>
</dbReference>
<organism evidence="4 5">
    <name type="scientific">Roseateles subflavus</name>
    <dbReference type="NCBI Taxonomy" id="3053353"/>
    <lineage>
        <taxon>Bacteria</taxon>
        <taxon>Pseudomonadati</taxon>
        <taxon>Pseudomonadota</taxon>
        <taxon>Betaproteobacteria</taxon>
        <taxon>Burkholderiales</taxon>
        <taxon>Sphaerotilaceae</taxon>
        <taxon>Roseateles</taxon>
    </lineage>
</organism>
<feature type="domain" description="CBM56" evidence="2">
    <location>
        <begin position="385"/>
        <end position="475"/>
    </location>
</feature>